<reference evidence="4 5" key="1">
    <citation type="submission" date="2019-04" db="EMBL/GenBank/DDBJ databases">
        <title>Pedobacter sp. RP-3-15 sp. nov., isolated from Arctic soil.</title>
        <authorList>
            <person name="Dahal R.H."/>
            <person name="Kim D.-U."/>
        </authorList>
    </citation>
    <scope>NUCLEOTIDE SEQUENCE [LARGE SCALE GENOMIC DNA]</scope>
    <source>
        <strain evidence="4 5">RP-3-15</strain>
    </source>
</reference>
<organism evidence="4 5">
    <name type="scientific">Pedobacter frigoris</name>
    <dbReference type="NCBI Taxonomy" id="2571272"/>
    <lineage>
        <taxon>Bacteria</taxon>
        <taxon>Pseudomonadati</taxon>
        <taxon>Bacteroidota</taxon>
        <taxon>Sphingobacteriia</taxon>
        <taxon>Sphingobacteriales</taxon>
        <taxon>Sphingobacteriaceae</taxon>
        <taxon>Pedobacter</taxon>
    </lineage>
</organism>
<keyword evidence="2" id="KW-1015">Disulfide bond</keyword>
<gene>
    <name evidence="4" type="ORF">FA047_16885</name>
</gene>
<comment type="caution">
    <text evidence="4">The sequence shown here is derived from an EMBL/GenBank/DDBJ whole genome shotgun (WGS) entry which is preliminary data.</text>
</comment>
<evidence type="ECO:0000256" key="2">
    <source>
        <dbReference type="ARBA" id="ARBA00023157"/>
    </source>
</evidence>
<feature type="domain" description="LamG-like jellyroll fold" evidence="3">
    <location>
        <begin position="229"/>
        <end position="363"/>
    </location>
</feature>
<protein>
    <recommendedName>
        <fullName evidence="3">LamG-like jellyroll fold domain-containing protein</fullName>
    </recommendedName>
</protein>
<evidence type="ECO:0000259" key="3">
    <source>
        <dbReference type="SMART" id="SM00560"/>
    </source>
</evidence>
<sequence length="1062" mass="116499">MGKFLNSVLITGTFLLLHHQSFGQSWMSNYTHRKKITIDKNKVSPIAVRVQSNTIYYDLTDFPVLIELTDPDFIHVPGNCGNKVRDIKGRDINLALSTAAASPLNFELEHYEAATGKLRLWVKIPSLSANMSTSTPTSLFLYYGSSVLHDTEGSFAKNTWTDSEYSRVWHMNLDDSPCISRDAKTQASENRLTGSPDMGPQDVSTALLGTGVQFNGTSQYMTTGEETSTVLTLSAWIRLNATGLEQVIISNDTSGTFGANGYTLKLNANDNLAFEMRRATSATFISTGGIKLQRDKWYYVCATSNGKDNNLFVNGVADLGRSGTLQRLGAGGAIRIGTNKSSSLPFKGIVDELRIHKLVRTLPWLQTEYENQKNNADFYSVSGEEYNPAERSRFTGTFNSSWTTAGNWQNSTIPVLNSNIVIAAGKVLQIEAAQNLSCNSFILESGAQLLIEGKLKVNCKVEIKSMARISLGNNASLNCGGDVINHGNISMAQRLGTLIFSGNQPVQHFTGSGTTNIYRIENSQSLAANVFLMNAPILVSGEVKLDNGTLNSNGYLKLLATQQQTASLLPILKTDSAAIAGIVHVQKYIDGDYPSPATARGWKLLASPVYHSENQGSRSYTIAAIQNSMFVTGSGGASNGFDPSPLNSATIYTHDQSVSGKLSQKYIPIANAFISIPFGKGLCVFSRGEKTVSNAYLKQIQNVPFSNPKGYILTHSGIIHTGNLSVALDNRNEGKDGDGFNLIGNPYPAAITWRKLIKENLADFVWIFDPLNNAYTVSDLPETHIPSGSGFFVKVKNGFSSGTITFTETSKYFSDASVPPAPASFIKTSVINAPDATKEVNTLSLELSKGIFKQHCKIKFPAVGNDGIDDRDALKIDEGYVSIACMVKGQLLAINERSLNGFDKEVSLHVKGWEAGRYQLTLTGIENFKGATVSLLDKYLNQSLRLTGKNYLYEFTIDPAIKETYGSERFTLQLETENWPPDESIEGMMVYPNPFKDKLFLRRATYIECSITLRDLFGRIIIQRKLRPGENILSGIEKIEKGFYLLQVSDVMGTRHFKILKE</sequence>
<dbReference type="Gene3D" id="2.60.120.200">
    <property type="match status" value="1"/>
</dbReference>
<proteinExistence type="predicted"/>
<dbReference type="Proteomes" id="UP000307244">
    <property type="component" value="Unassembled WGS sequence"/>
</dbReference>
<dbReference type="EMBL" id="SWBQ01000005">
    <property type="protein sequence ID" value="TKC04268.1"/>
    <property type="molecule type" value="Genomic_DNA"/>
</dbReference>
<dbReference type="InterPro" id="IPR006558">
    <property type="entry name" value="LamG-like"/>
</dbReference>
<evidence type="ECO:0000313" key="5">
    <source>
        <dbReference type="Proteomes" id="UP000307244"/>
    </source>
</evidence>
<dbReference type="OrthoDB" id="101122at2"/>
<keyword evidence="1" id="KW-0732">Signal</keyword>
<name>A0A4U1CDQ8_9SPHI</name>
<dbReference type="GO" id="GO:0005975">
    <property type="term" value="P:carbohydrate metabolic process"/>
    <property type="evidence" value="ECO:0007669"/>
    <property type="project" value="UniProtKB-ARBA"/>
</dbReference>
<evidence type="ECO:0000313" key="4">
    <source>
        <dbReference type="EMBL" id="TKC04268.1"/>
    </source>
</evidence>
<dbReference type="InterPro" id="IPR013320">
    <property type="entry name" value="ConA-like_dom_sf"/>
</dbReference>
<keyword evidence="5" id="KW-1185">Reference proteome</keyword>
<dbReference type="GO" id="GO:0004553">
    <property type="term" value="F:hydrolase activity, hydrolyzing O-glycosyl compounds"/>
    <property type="evidence" value="ECO:0007669"/>
    <property type="project" value="UniProtKB-ARBA"/>
</dbReference>
<accession>A0A4U1CDQ8</accession>
<dbReference type="SUPFAM" id="SSF49899">
    <property type="entry name" value="Concanavalin A-like lectins/glucanases"/>
    <property type="match status" value="1"/>
</dbReference>
<dbReference type="SMART" id="SM00560">
    <property type="entry name" value="LamGL"/>
    <property type="match status" value="1"/>
</dbReference>
<dbReference type="RefSeq" id="WP_136837261.1">
    <property type="nucleotide sequence ID" value="NZ_SWBQ01000005.1"/>
</dbReference>
<dbReference type="Pfam" id="PF13385">
    <property type="entry name" value="Laminin_G_3"/>
    <property type="match status" value="1"/>
</dbReference>
<dbReference type="AlphaFoldDB" id="A0A4U1CDQ8"/>
<evidence type="ECO:0000256" key="1">
    <source>
        <dbReference type="ARBA" id="ARBA00022729"/>
    </source>
</evidence>